<dbReference type="Pfam" id="PF00984">
    <property type="entry name" value="UDPG_MGDP_dh"/>
    <property type="match status" value="1"/>
</dbReference>
<evidence type="ECO:0000256" key="2">
    <source>
        <dbReference type="ARBA" id="ARBA00023002"/>
    </source>
</evidence>
<dbReference type="GO" id="GO:0016616">
    <property type="term" value="F:oxidoreductase activity, acting on the CH-OH group of donors, NAD or NADP as acceptor"/>
    <property type="evidence" value="ECO:0007669"/>
    <property type="project" value="InterPro"/>
</dbReference>
<dbReference type="Pfam" id="PF03721">
    <property type="entry name" value="UDPG_MGDP_dh_N"/>
    <property type="match status" value="1"/>
</dbReference>
<dbReference type="GO" id="GO:0016628">
    <property type="term" value="F:oxidoreductase activity, acting on the CH-CH group of donors, NAD or NADP as acceptor"/>
    <property type="evidence" value="ECO:0007669"/>
    <property type="project" value="InterPro"/>
</dbReference>
<dbReference type="PIRSF" id="PIRSF500136">
    <property type="entry name" value="UDP_ManNAc_DH"/>
    <property type="match status" value="1"/>
</dbReference>
<organism evidence="6 7">
    <name type="scientific">Mesoterricola sediminis</name>
    <dbReference type="NCBI Taxonomy" id="2927980"/>
    <lineage>
        <taxon>Bacteria</taxon>
        <taxon>Pseudomonadati</taxon>
        <taxon>Acidobacteriota</taxon>
        <taxon>Holophagae</taxon>
        <taxon>Holophagales</taxon>
        <taxon>Holophagaceae</taxon>
        <taxon>Mesoterricola</taxon>
    </lineage>
</organism>
<dbReference type="EMBL" id="AP027081">
    <property type="protein sequence ID" value="BDU75230.1"/>
    <property type="molecule type" value="Genomic_DNA"/>
</dbReference>
<dbReference type="InterPro" id="IPR028359">
    <property type="entry name" value="UDP_ManNAc/GlcNAc_DH"/>
</dbReference>
<dbReference type="PANTHER" id="PTHR43491">
    <property type="entry name" value="UDP-N-ACETYL-D-MANNOSAMINE DEHYDROGENASE"/>
    <property type="match status" value="1"/>
</dbReference>
<keyword evidence="3" id="KW-0520">NAD</keyword>
<dbReference type="SUPFAM" id="SSF48179">
    <property type="entry name" value="6-phosphogluconate dehydrogenase C-terminal domain-like"/>
    <property type="match status" value="1"/>
</dbReference>
<dbReference type="PIRSF" id="PIRSF000124">
    <property type="entry name" value="UDPglc_GDPman_dh"/>
    <property type="match status" value="1"/>
</dbReference>
<dbReference type="NCBIfam" id="TIGR03026">
    <property type="entry name" value="NDP-sugDHase"/>
    <property type="match status" value="1"/>
</dbReference>
<name>A0AA48KBM3_9BACT</name>
<dbReference type="GO" id="GO:0000271">
    <property type="term" value="P:polysaccharide biosynthetic process"/>
    <property type="evidence" value="ECO:0007669"/>
    <property type="project" value="InterPro"/>
</dbReference>
<dbReference type="SUPFAM" id="SSF52413">
    <property type="entry name" value="UDP-glucose/GDP-mannose dehydrogenase C-terminal domain"/>
    <property type="match status" value="1"/>
</dbReference>
<dbReference type="InterPro" id="IPR008927">
    <property type="entry name" value="6-PGluconate_DH-like_C_sf"/>
</dbReference>
<dbReference type="InterPro" id="IPR014027">
    <property type="entry name" value="UDP-Glc/GDP-Man_DH_C"/>
</dbReference>
<proteinExistence type="inferred from homology"/>
<evidence type="ECO:0000256" key="1">
    <source>
        <dbReference type="ARBA" id="ARBA00006601"/>
    </source>
</evidence>
<dbReference type="InterPro" id="IPR036220">
    <property type="entry name" value="UDP-Glc/GDP-Man_DH_C_sf"/>
</dbReference>
<evidence type="ECO:0000256" key="3">
    <source>
        <dbReference type="ARBA" id="ARBA00023027"/>
    </source>
</evidence>
<dbReference type="RefSeq" id="WP_316410910.1">
    <property type="nucleotide sequence ID" value="NZ_AP027081.1"/>
</dbReference>
<feature type="domain" description="UDP-glucose/GDP-mannose dehydrogenase C-terminal" evidence="5">
    <location>
        <begin position="385"/>
        <end position="485"/>
    </location>
</feature>
<sequence length="513" mass="54904">MTLPEAMTSTAPDGEAYRLPAAEELQTLLRGAEALADRGPVVVVQGLGFVGAAVAAAVAGLRDASGHPRYQVVGVDLPTPGGYWKVARINAGRSPFASPDPALASLIRQAVLETGNLRAACSEDVYALADTIIVDVPLDIADRSTVDPGALHVDLAAFRNAIAAIGRHMRPDALVLVETTVPIGTTEQVVAPILAQAFRDRGLPGTPLVAHCYERVMPGPRYIESIRSFWRSFAGMDAASSTRARAFLETLVDTPVHPLAELAAPRATELAKLLENSYRAMNIAFIQEWTVAAEALGIDLFAVVDSIRVRRGTHDNMRYPGFGVGGYCLTKDSLLAQWSLGNLFSTGLTLPMTLEALRTNYAMPLHTLSRTREFLGGSLRGRTVALCGVSYLAEVPDTRNTPAEQFVDGLEAEGGRALCHDPSLGWWPERPGTVIHPDLPEVLGQADAAVFATPHAAYRRLAADDLAAWTRPGTLLVDAMNVLDDATAEALRAAGRRVFGVGKGHWIDKGYHL</sequence>
<dbReference type="AlphaFoldDB" id="A0AA48KBM3"/>
<dbReference type="SMART" id="SM00984">
    <property type="entry name" value="UDPG_MGDP_dh_C"/>
    <property type="match status" value="1"/>
</dbReference>
<protein>
    <submittedName>
        <fullName evidence="6">NDP-sugar dehydrogenase</fullName>
    </submittedName>
</protein>
<dbReference type="InterPro" id="IPR014026">
    <property type="entry name" value="UDP-Glc/GDP-Man_DH_dimer"/>
</dbReference>
<evidence type="ECO:0000259" key="5">
    <source>
        <dbReference type="SMART" id="SM00984"/>
    </source>
</evidence>
<dbReference type="Gene3D" id="3.40.50.720">
    <property type="entry name" value="NAD(P)-binding Rossmann-like Domain"/>
    <property type="match status" value="2"/>
</dbReference>
<dbReference type="GO" id="GO:0051287">
    <property type="term" value="F:NAD binding"/>
    <property type="evidence" value="ECO:0007669"/>
    <property type="project" value="InterPro"/>
</dbReference>
<dbReference type="SUPFAM" id="SSF51735">
    <property type="entry name" value="NAD(P)-binding Rossmann-fold domains"/>
    <property type="match status" value="1"/>
</dbReference>
<dbReference type="Pfam" id="PF03720">
    <property type="entry name" value="UDPG_MGDP_dh_C"/>
    <property type="match status" value="1"/>
</dbReference>
<reference evidence="6" key="1">
    <citation type="journal article" date="2023" name="Int. J. Syst. Evol. Microbiol.">
        <title>Mesoterricola silvestris gen. nov., sp. nov., Mesoterricola sediminis sp. nov., Geothrix oryzae sp. nov., Geothrix edaphica sp. nov., Geothrix rubra sp. nov., and Geothrix limicola sp. nov., six novel members of Acidobacteriota isolated from soils.</title>
        <authorList>
            <person name="Itoh H."/>
            <person name="Sugisawa Y."/>
            <person name="Mise K."/>
            <person name="Xu Z."/>
            <person name="Kuniyasu M."/>
            <person name="Ushijima N."/>
            <person name="Kawano K."/>
            <person name="Kobayashi E."/>
            <person name="Shiratori Y."/>
            <person name="Masuda Y."/>
            <person name="Senoo K."/>
        </authorList>
    </citation>
    <scope>NUCLEOTIDE SEQUENCE</scope>
    <source>
        <strain evidence="6">W786</strain>
    </source>
</reference>
<keyword evidence="2" id="KW-0560">Oxidoreductase</keyword>
<dbReference type="InterPro" id="IPR017476">
    <property type="entry name" value="UDP-Glc/GDP-Man"/>
</dbReference>
<gene>
    <name evidence="6" type="ORF">METESE_01880</name>
</gene>
<dbReference type="KEGG" id="msea:METESE_01880"/>
<evidence type="ECO:0000313" key="6">
    <source>
        <dbReference type="EMBL" id="BDU75230.1"/>
    </source>
</evidence>
<evidence type="ECO:0000313" key="7">
    <source>
        <dbReference type="Proteomes" id="UP001228113"/>
    </source>
</evidence>
<comment type="similarity">
    <text evidence="1 4">Belongs to the UDP-glucose/GDP-mannose dehydrogenase family.</text>
</comment>
<dbReference type="InterPro" id="IPR001732">
    <property type="entry name" value="UDP-Glc/GDP-Man_DH_N"/>
</dbReference>
<keyword evidence="7" id="KW-1185">Reference proteome</keyword>
<accession>A0AA48KBM3</accession>
<dbReference type="InterPro" id="IPR036291">
    <property type="entry name" value="NAD(P)-bd_dom_sf"/>
</dbReference>
<evidence type="ECO:0000256" key="4">
    <source>
        <dbReference type="PIRNR" id="PIRNR000124"/>
    </source>
</evidence>
<dbReference type="Proteomes" id="UP001228113">
    <property type="component" value="Chromosome"/>
</dbReference>
<dbReference type="PANTHER" id="PTHR43491:SF2">
    <property type="entry name" value="UDP-N-ACETYL-D-MANNOSAMINE DEHYDROGENASE"/>
    <property type="match status" value="1"/>
</dbReference>